<reference evidence="1 2" key="1">
    <citation type="submission" date="2016-11" db="EMBL/GenBank/DDBJ databases">
        <authorList>
            <person name="Jaros S."/>
            <person name="Januszkiewicz K."/>
            <person name="Wedrychowicz H."/>
        </authorList>
    </citation>
    <scope>NUCLEOTIDE SEQUENCE [LARGE SCALE GENOMIC DNA]</scope>
    <source>
        <strain evidence="1 2">CGMCC 1.12145</strain>
    </source>
</reference>
<keyword evidence="2" id="KW-1185">Reference proteome</keyword>
<gene>
    <name evidence="1" type="ORF">SAMN02927921_02785</name>
</gene>
<dbReference type="EMBL" id="FPJE01000015">
    <property type="protein sequence ID" value="SFW62515.1"/>
    <property type="molecule type" value="Genomic_DNA"/>
</dbReference>
<evidence type="ECO:0000313" key="1">
    <source>
        <dbReference type="EMBL" id="SFW62515.1"/>
    </source>
</evidence>
<proteinExistence type="predicted"/>
<sequence>MPRKNKISERNYLFLLNTLSLTNDQKIPERDFAVSKKNGKFYEHYFKSIAHRPGRGGNC</sequence>
<dbReference type="AlphaFoldDB" id="A0A1K1QSB9"/>
<name>A0A1K1QSB9_9FLAO</name>
<organism evidence="1 2">
    <name type="scientific">Sinomicrobium oceani</name>
    <dbReference type="NCBI Taxonomy" id="1150368"/>
    <lineage>
        <taxon>Bacteria</taxon>
        <taxon>Pseudomonadati</taxon>
        <taxon>Bacteroidota</taxon>
        <taxon>Flavobacteriia</taxon>
        <taxon>Flavobacteriales</taxon>
        <taxon>Flavobacteriaceae</taxon>
        <taxon>Sinomicrobium</taxon>
    </lineage>
</organism>
<dbReference type="STRING" id="1150368.SAMN02927921_02785"/>
<dbReference type="Proteomes" id="UP000182248">
    <property type="component" value="Unassembled WGS sequence"/>
</dbReference>
<evidence type="ECO:0000313" key="2">
    <source>
        <dbReference type="Proteomes" id="UP000182248"/>
    </source>
</evidence>
<protein>
    <submittedName>
        <fullName evidence="1">Uncharacterized protein</fullName>
    </submittedName>
</protein>
<accession>A0A1K1QSB9</accession>